<dbReference type="EMBL" id="CP037421">
    <property type="protein sequence ID" value="QDT26783.1"/>
    <property type="molecule type" value="Genomic_DNA"/>
</dbReference>
<organism evidence="1 2">
    <name type="scientific">Gimesia panareensis</name>
    <dbReference type="NCBI Taxonomy" id="2527978"/>
    <lineage>
        <taxon>Bacteria</taxon>
        <taxon>Pseudomonadati</taxon>
        <taxon>Planctomycetota</taxon>
        <taxon>Planctomycetia</taxon>
        <taxon>Planctomycetales</taxon>
        <taxon>Planctomycetaceae</taxon>
        <taxon>Gimesia</taxon>
    </lineage>
</organism>
<evidence type="ECO:0000313" key="1">
    <source>
        <dbReference type="EMBL" id="QDT26783.1"/>
    </source>
</evidence>
<sequence length="104" mass="11751">MAQIVKRLLLCSCLAGCDASPPEPTHQDLAGESLREELTGVTDLQYEIIRDAIARKTGDRDQQIHVEDDGEYEDGEHFFATAGDQRFLVVFDFRRDKVISITPR</sequence>
<evidence type="ECO:0000313" key="2">
    <source>
        <dbReference type="Proteomes" id="UP000315647"/>
    </source>
</evidence>
<name>A0A517Q572_9PLAN</name>
<evidence type="ECO:0008006" key="3">
    <source>
        <dbReference type="Google" id="ProtNLM"/>
    </source>
</evidence>
<dbReference type="Proteomes" id="UP000315647">
    <property type="component" value="Chromosome"/>
</dbReference>
<dbReference type="AlphaFoldDB" id="A0A517Q572"/>
<reference evidence="1 2" key="1">
    <citation type="submission" date="2019-03" db="EMBL/GenBank/DDBJ databases">
        <title>Deep-cultivation of Planctomycetes and their phenomic and genomic characterization uncovers novel biology.</title>
        <authorList>
            <person name="Wiegand S."/>
            <person name="Jogler M."/>
            <person name="Boedeker C."/>
            <person name="Pinto D."/>
            <person name="Vollmers J."/>
            <person name="Rivas-Marin E."/>
            <person name="Kohn T."/>
            <person name="Peeters S.H."/>
            <person name="Heuer A."/>
            <person name="Rast P."/>
            <person name="Oberbeckmann S."/>
            <person name="Bunk B."/>
            <person name="Jeske O."/>
            <person name="Meyerdierks A."/>
            <person name="Storesund J.E."/>
            <person name="Kallscheuer N."/>
            <person name="Luecker S."/>
            <person name="Lage O.M."/>
            <person name="Pohl T."/>
            <person name="Merkel B.J."/>
            <person name="Hornburger P."/>
            <person name="Mueller R.-W."/>
            <person name="Bruemmer F."/>
            <person name="Labrenz M."/>
            <person name="Spormann A.M."/>
            <person name="Op den Camp H."/>
            <person name="Overmann J."/>
            <person name="Amann R."/>
            <person name="Jetten M.S.M."/>
            <person name="Mascher T."/>
            <person name="Medema M.H."/>
            <person name="Devos D.P."/>
            <person name="Kaster A.-K."/>
            <person name="Ovreas L."/>
            <person name="Rohde M."/>
            <person name="Galperin M.Y."/>
            <person name="Jogler C."/>
        </authorList>
    </citation>
    <scope>NUCLEOTIDE SEQUENCE [LARGE SCALE GENOMIC DNA]</scope>
    <source>
        <strain evidence="1 2">Enr10</strain>
    </source>
</reference>
<dbReference type="RefSeq" id="WP_145448950.1">
    <property type="nucleotide sequence ID" value="NZ_CP037421.1"/>
</dbReference>
<gene>
    <name evidence="1" type="ORF">Enr10x_20930</name>
</gene>
<keyword evidence="2" id="KW-1185">Reference proteome</keyword>
<proteinExistence type="predicted"/>
<protein>
    <recommendedName>
        <fullName evidence="3">PepSY domain-containing protein</fullName>
    </recommendedName>
</protein>
<accession>A0A517Q572</accession>